<proteinExistence type="predicted"/>
<gene>
    <name evidence="1" type="ORF">MEUPH1_LOCUS8527</name>
</gene>
<sequence length="82" mass="9304">MCDEINISSKLLQSPSLDLSEATNQLNITKKLLEDYRSEEGFKKTLKTAKEVAKKVGIDDKFDSLQRSRRKAISRSKNSLQS</sequence>
<reference evidence="1 2" key="1">
    <citation type="submission" date="2023-01" db="EMBL/GenBank/DDBJ databases">
        <authorList>
            <person name="Whitehead M."/>
        </authorList>
    </citation>
    <scope>NUCLEOTIDE SEQUENCE [LARGE SCALE GENOMIC DNA]</scope>
</reference>
<dbReference type="AlphaFoldDB" id="A0AAV0W8Y1"/>
<comment type="caution">
    <text evidence="1">The sequence shown here is derived from an EMBL/GenBank/DDBJ whole genome shotgun (WGS) entry which is preliminary data.</text>
</comment>
<evidence type="ECO:0000313" key="1">
    <source>
        <dbReference type="EMBL" id="CAI6352263.1"/>
    </source>
</evidence>
<evidence type="ECO:0000313" key="2">
    <source>
        <dbReference type="Proteomes" id="UP001160148"/>
    </source>
</evidence>
<keyword evidence="2" id="KW-1185">Reference proteome</keyword>
<dbReference type="Proteomes" id="UP001160148">
    <property type="component" value="Unassembled WGS sequence"/>
</dbReference>
<dbReference type="EMBL" id="CARXXK010000001">
    <property type="protein sequence ID" value="CAI6352263.1"/>
    <property type="molecule type" value="Genomic_DNA"/>
</dbReference>
<name>A0AAV0W8Y1_9HEMI</name>
<protein>
    <submittedName>
        <fullName evidence="1">Uncharacterized protein</fullName>
    </submittedName>
</protein>
<accession>A0AAV0W8Y1</accession>
<organism evidence="1 2">
    <name type="scientific">Macrosiphum euphorbiae</name>
    <name type="common">potato aphid</name>
    <dbReference type="NCBI Taxonomy" id="13131"/>
    <lineage>
        <taxon>Eukaryota</taxon>
        <taxon>Metazoa</taxon>
        <taxon>Ecdysozoa</taxon>
        <taxon>Arthropoda</taxon>
        <taxon>Hexapoda</taxon>
        <taxon>Insecta</taxon>
        <taxon>Pterygota</taxon>
        <taxon>Neoptera</taxon>
        <taxon>Paraneoptera</taxon>
        <taxon>Hemiptera</taxon>
        <taxon>Sternorrhyncha</taxon>
        <taxon>Aphidomorpha</taxon>
        <taxon>Aphidoidea</taxon>
        <taxon>Aphididae</taxon>
        <taxon>Macrosiphini</taxon>
        <taxon>Macrosiphum</taxon>
    </lineage>
</organism>